<feature type="compositionally biased region" description="Basic and acidic residues" evidence="1">
    <location>
        <begin position="30"/>
        <end position="48"/>
    </location>
</feature>
<dbReference type="AlphaFoldDB" id="A0A194VC55"/>
<dbReference type="Proteomes" id="UP000078576">
    <property type="component" value="Unassembled WGS sequence"/>
</dbReference>
<protein>
    <submittedName>
        <fullName evidence="2">Uncharacterized protein</fullName>
    </submittedName>
</protein>
<proteinExistence type="predicted"/>
<reference evidence="3" key="1">
    <citation type="submission" date="2014-12" db="EMBL/GenBank/DDBJ databases">
        <title>Genome Sequence of Valsa Canker Pathogens Uncovers a Specific Adaption of Colonization on Woody Bark.</title>
        <authorList>
            <person name="Yin Z."/>
            <person name="Liu H."/>
            <person name="Gao X."/>
            <person name="Li Z."/>
            <person name="Song N."/>
            <person name="Ke X."/>
            <person name="Dai Q."/>
            <person name="Wu Y."/>
            <person name="Sun Y."/>
            <person name="Xu J.-R."/>
            <person name="Kang Z.K."/>
            <person name="Wang L."/>
            <person name="Huang L."/>
        </authorList>
    </citation>
    <scope>NUCLEOTIDE SEQUENCE [LARGE SCALE GENOMIC DNA]</scope>
    <source>
        <strain evidence="3">SXYL134</strain>
    </source>
</reference>
<keyword evidence="3" id="KW-1185">Reference proteome</keyword>
<evidence type="ECO:0000313" key="2">
    <source>
        <dbReference type="EMBL" id="KUI61473.1"/>
    </source>
</evidence>
<name>A0A194VC55_CYTMA</name>
<feature type="region of interest" description="Disordered" evidence="1">
    <location>
        <begin position="22"/>
        <end position="48"/>
    </location>
</feature>
<evidence type="ECO:0000313" key="3">
    <source>
        <dbReference type="Proteomes" id="UP000078576"/>
    </source>
</evidence>
<accession>A0A194VC55</accession>
<sequence>MSTKPSPLKTPTTTVRLCRICHNGPKSSLKGRESRSMSKEWSPPKDPDKPYLPYFPGFALQKSIDITLLEQN</sequence>
<organism evidence="2 3">
    <name type="scientific">Cytospora mali</name>
    <name type="common">Apple Valsa canker fungus</name>
    <name type="synonym">Valsa mali</name>
    <dbReference type="NCBI Taxonomy" id="578113"/>
    <lineage>
        <taxon>Eukaryota</taxon>
        <taxon>Fungi</taxon>
        <taxon>Dikarya</taxon>
        <taxon>Ascomycota</taxon>
        <taxon>Pezizomycotina</taxon>
        <taxon>Sordariomycetes</taxon>
        <taxon>Sordariomycetidae</taxon>
        <taxon>Diaporthales</taxon>
        <taxon>Cytosporaceae</taxon>
        <taxon>Cytospora</taxon>
    </lineage>
</organism>
<evidence type="ECO:0000256" key="1">
    <source>
        <dbReference type="SAM" id="MobiDB-lite"/>
    </source>
</evidence>
<dbReference type="EMBL" id="KN714777">
    <property type="protein sequence ID" value="KUI61473.1"/>
    <property type="molecule type" value="Genomic_DNA"/>
</dbReference>
<gene>
    <name evidence="2" type="ORF">VP1G_11250</name>
</gene>